<evidence type="ECO:0000313" key="3">
    <source>
        <dbReference type="Proteomes" id="UP000250321"/>
    </source>
</evidence>
<dbReference type="Proteomes" id="UP000250321">
    <property type="component" value="Unassembled WGS sequence"/>
</dbReference>
<reference evidence="2 3" key="1">
    <citation type="submission" date="2018-02" db="EMBL/GenBank/DDBJ databases">
        <title>Draft genome of wild Prunus yedoensis var. nudiflora.</title>
        <authorList>
            <person name="Baek S."/>
            <person name="Kim J.-H."/>
            <person name="Choi K."/>
            <person name="Kim G.-B."/>
            <person name="Cho A."/>
            <person name="Jang H."/>
            <person name="Shin C.-H."/>
            <person name="Yu H.-J."/>
            <person name="Mun J.-H."/>
        </authorList>
    </citation>
    <scope>NUCLEOTIDE SEQUENCE [LARGE SCALE GENOMIC DNA]</scope>
    <source>
        <strain evidence="3">cv. Jeju island</strain>
        <tissue evidence="2">Leaf</tissue>
    </source>
</reference>
<keyword evidence="3" id="KW-1185">Reference proteome</keyword>
<proteinExistence type="predicted"/>
<dbReference type="STRING" id="2094558.A0A314Y3A8"/>
<dbReference type="GO" id="GO:0030544">
    <property type="term" value="F:Hsp70 protein binding"/>
    <property type="evidence" value="ECO:0007669"/>
    <property type="project" value="TreeGrafter"/>
</dbReference>
<evidence type="ECO:0000313" key="2">
    <source>
        <dbReference type="EMBL" id="PQP98323.1"/>
    </source>
</evidence>
<dbReference type="AlphaFoldDB" id="A0A314Y3A8"/>
<dbReference type="SUPFAM" id="SSF55874">
    <property type="entry name" value="ATPase domain of HSP90 chaperone/DNA topoisomerase II/histidine kinase"/>
    <property type="match status" value="1"/>
</dbReference>
<dbReference type="NCBIfam" id="NF047352">
    <property type="entry name" value="P_loop_sacsin"/>
    <property type="match status" value="1"/>
</dbReference>
<protein>
    <submittedName>
        <fullName evidence="2">Sacsin</fullName>
    </submittedName>
</protein>
<accession>A0A314Y3A8</accession>
<dbReference type="Pfam" id="PF25794">
    <property type="entry name" value="SACS"/>
    <property type="match status" value="2"/>
</dbReference>
<organism evidence="2 3">
    <name type="scientific">Prunus yedoensis var. nudiflora</name>
    <dbReference type="NCBI Taxonomy" id="2094558"/>
    <lineage>
        <taxon>Eukaryota</taxon>
        <taxon>Viridiplantae</taxon>
        <taxon>Streptophyta</taxon>
        <taxon>Embryophyta</taxon>
        <taxon>Tracheophyta</taxon>
        <taxon>Spermatophyta</taxon>
        <taxon>Magnoliopsida</taxon>
        <taxon>eudicotyledons</taxon>
        <taxon>Gunneridae</taxon>
        <taxon>Pentapetalae</taxon>
        <taxon>rosids</taxon>
        <taxon>fabids</taxon>
        <taxon>Rosales</taxon>
        <taxon>Rosaceae</taxon>
        <taxon>Amygdaloideae</taxon>
        <taxon>Amygdaleae</taxon>
        <taxon>Prunus</taxon>
    </lineage>
</organism>
<sequence>MDSPAATPESIFLEDFGQKVDLTRRIREVLVNYPEGTTVLKELIQNADDAGATTVRLCLDRRFHGTDSLLSETLAPWQGPALLAYNDAVFTEEDFVSISRIGGSSKHGQASKTGRFGVGFNSVYHLTDLPSFVSGKYVFFPYCAFGCDMKTQFAGTLFRFPLRNAEQAATSKLSRQEYSQDDLSSLFLQLYEEGVFTLLFLKNVLRIEMYVWEAWDNEPRKLYSCSVGSASDDIVWHRQAALRFPKSLNSTESQVDCYSVDFLSESTIGTQSEKKTDSFYLVQTLASTSSRIGSFAATASKEYDIHLLPWASVAACISDNSAHNDALKLGRAFCFLPLPVKDWPHCANLEGGKWVSPVEAFLHDEEVTKSKELGEALIVLGMPIVCLPNVLFNMLLKYASSFQQKVVTPDTVRCFLRDCRSVSTLGKYFKLVLLEYCLEDLLDDDVGTHAYNLPLLPLANGEFGSLSDAQRNFIFYLQ</sequence>
<comment type="caution">
    <text evidence="2">The sequence shown here is derived from an EMBL/GenBank/DDBJ whole genome shotgun (WGS) entry which is preliminary data.</text>
</comment>
<evidence type="ECO:0000259" key="1">
    <source>
        <dbReference type="Pfam" id="PF25794"/>
    </source>
</evidence>
<dbReference type="OrthoDB" id="1262810at2759"/>
<dbReference type="PANTHER" id="PTHR15600">
    <property type="entry name" value="SACSIN"/>
    <property type="match status" value="1"/>
</dbReference>
<dbReference type="PANTHER" id="PTHR15600:SF42">
    <property type="entry name" value="SACSIN"/>
    <property type="match status" value="1"/>
</dbReference>
<gene>
    <name evidence="2" type="ORF">Pyn_18059</name>
</gene>
<feature type="domain" description="Sacsin/Nov" evidence="1">
    <location>
        <begin position="142"/>
        <end position="223"/>
    </location>
</feature>
<name>A0A314Y3A8_PRUYE</name>
<dbReference type="EMBL" id="PJQY01001901">
    <property type="protein sequence ID" value="PQP98323.1"/>
    <property type="molecule type" value="Genomic_DNA"/>
</dbReference>
<dbReference type="InterPro" id="IPR052972">
    <property type="entry name" value="Sacsin_chaperone_reg"/>
</dbReference>
<feature type="domain" description="Sacsin/Nov" evidence="1">
    <location>
        <begin position="20"/>
        <end position="138"/>
    </location>
</feature>
<dbReference type="InterPro" id="IPR058210">
    <property type="entry name" value="SACS/Nov_dom"/>
</dbReference>
<dbReference type="Gene3D" id="3.30.565.10">
    <property type="entry name" value="Histidine kinase-like ATPase, C-terminal domain"/>
    <property type="match status" value="1"/>
</dbReference>
<dbReference type="InterPro" id="IPR036890">
    <property type="entry name" value="HATPase_C_sf"/>
</dbReference>